<feature type="region of interest" description="Disordered" evidence="4">
    <location>
        <begin position="708"/>
        <end position="752"/>
    </location>
</feature>
<feature type="compositionally biased region" description="Basic and acidic residues" evidence="4">
    <location>
        <begin position="860"/>
        <end position="878"/>
    </location>
</feature>
<dbReference type="InterPro" id="IPR003607">
    <property type="entry name" value="HD/PDEase_dom"/>
</dbReference>
<evidence type="ECO:0000256" key="2">
    <source>
        <dbReference type="ARBA" id="ARBA00022801"/>
    </source>
</evidence>
<comment type="cofactor">
    <cofactor evidence="3">
        <name>a divalent metal cation</name>
        <dbReference type="ChEBI" id="CHEBI:60240"/>
    </cofactor>
    <text evidence="3">Binds 2 divalent metal cations per subunit. Site 1 may preferentially bind zinc ions, while site 2 has a preference for magnesium and/or manganese ions.</text>
</comment>
<feature type="region of interest" description="Disordered" evidence="4">
    <location>
        <begin position="1091"/>
        <end position="1251"/>
    </location>
</feature>
<keyword evidence="5" id="KW-1133">Transmembrane helix</keyword>
<protein>
    <recommendedName>
        <fullName evidence="3">Phosphodiesterase</fullName>
        <ecNumber evidence="3">3.1.4.-</ecNumber>
    </recommendedName>
</protein>
<dbReference type="EC" id="3.1.4.-" evidence="3"/>
<accession>A0A0K6S966</accession>
<feature type="transmembrane region" description="Helical" evidence="5">
    <location>
        <begin position="151"/>
        <end position="176"/>
    </location>
</feature>
<sequence>MQAFHGILQACGLTRLHTINIPVPVGWPCDHLPSSAVKTCSSKLLYDPCSMRFSTSQLEAEYRHRCANSLPGSISSSATYLKVSVVCLSMMDALLGQVLLHTDRAQQSEFEFRFFLPSTAQVLATASRFALLQWLEVHTLTWQRASRKCALLLGAVLCGIFTINGSVFESLVQVVLGRTERTATGCSLSLSGLVTAALALTIWATQLPMPFQCTSVALLVVLTYIGTIQLVDVLWHLCRFSALPGDTGYRLFGVGLLSLVGLCDVVLARVEEIARRRRFCVTPVNIPGSPVIEGGGGEKQSSHSTAMGTKMDLLLTKLDRMRKRFKHNEEVALGISAVTDFLRGGTSNLFEVDLSSTRLTTDPSSRPEERNMRSYLESLSALRGDLSSSQRGKAGTSGVNPSPALPKRAISQQETLGGNRGRGIESPVILSRGHSGTLGSIDEEGRERELAEGRNRKVKFGDLPMGIPIRSVSIGSPQSPVRVSVDDPAEDAEESLSTSVGRWSIDMLKVNQHSGGRPIAALADAVWTRFRPLFESVSCQVDPQKFLALADALEARYIKENPYHNNIHGADVTNSMIFLLDVSGAFAHPESGNEPTRMPPLTFFGSVISAMAHDVAHPGTNNLFEINRRTELAIRYNDYSVLENFHSATLWELMRSPQLNVFSELPLAEWQRIRKMMCELVLETDMKKHFEALANFRSTLVNNFERLDASGEPEEEEEDSEAEDEGGGKGTDTKEGAGAATGKREGWGTEAGDWAETGEVDLMLKMFIKVSDLSHACKPKTLHIKWSGMIFKEFMAQGAKEKELGLPISPLCDAEKANFEKDQVGFLNFIVIPMISALSTVLRQADFDNEVLQRSRRNHNHWENAQRRKEREKERLEKGGAGIASQSMSSCGSRLFTAASSAISGSRLGSGVFQSPVRGPSSLADRQGGTPGENEGNLDGHQEKGGGDEGKGRAQTGRLEELDADESNRAGAAAGGAPNPSSPSPSEQPLRVAIGRLRHAKTDSAPSSSHQPAECPGTPPEMQWQRAETSPERRMGGTVGFLEEEGETSDGSPTAEDAVTLLDPLKKFLKGSNAHTRWEEDPEKRRQHFGIIGSPLKSPAPSKFGSAGGPLGRKESADRLASLRDSFFPSGISGRARATAIGTGPGPSPSCFRDKMRSLRSMSVGGARNAPPESPTEPTPDSSSVAQPQSFGGPKKEKGEGKGGGDTRGGISSACAVMPSVSPSEAPKADGELRNRQERARKSFLRNVKDL</sequence>
<feature type="domain" description="PDEase" evidence="6">
    <location>
        <begin position="484"/>
        <end position="869"/>
    </location>
</feature>
<proteinExistence type="inferred from homology"/>
<feature type="transmembrane region" description="Helical" evidence="5">
    <location>
        <begin position="249"/>
        <end position="268"/>
    </location>
</feature>
<keyword evidence="2 3" id="KW-0378">Hydrolase</keyword>
<dbReference type="SUPFAM" id="SSF109604">
    <property type="entry name" value="HD-domain/PDEase-like"/>
    <property type="match status" value="1"/>
</dbReference>
<feature type="compositionally biased region" description="Low complexity" evidence="4">
    <location>
        <begin position="970"/>
        <end position="979"/>
    </location>
</feature>
<feature type="region of interest" description="Disordered" evidence="4">
    <location>
        <begin position="910"/>
        <end position="1056"/>
    </location>
</feature>
<feature type="compositionally biased region" description="Acidic residues" evidence="4">
    <location>
        <begin position="711"/>
        <end position="725"/>
    </location>
</feature>
<dbReference type="InterPro" id="IPR036971">
    <property type="entry name" value="PDEase_catalytic_dom_sf"/>
</dbReference>
<feature type="compositionally biased region" description="Basic and acidic residues" evidence="4">
    <location>
        <begin position="1194"/>
        <end position="1205"/>
    </location>
</feature>
<keyword evidence="5" id="KW-0812">Transmembrane</keyword>
<evidence type="ECO:0000256" key="1">
    <source>
        <dbReference type="ARBA" id="ARBA00022723"/>
    </source>
</evidence>
<dbReference type="PANTHER" id="PTHR11347">
    <property type="entry name" value="CYCLIC NUCLEOTIDE PHOSPHODIESTERASE"/>
    <property type="match status" value="1"/>
</dbReference>
<dbReference type="Pfam" id="PF00233">
    <property type="entry name" value="PDEase_I"/>
    <property type="match status" value="1"/>
</dbReference>
<dbReference type="EMBL" id="CDMZ01002998">
    <property type="protein sequence ID" value="CUC10198.1"/>
    <property type="molecule type" value="Genomic_DNA"/>
</dbReference>
<feature type="transmembrane region" description="Helical" evidence="5">
    <location>
        <begin position="216"/>
        <end position="237"/>
    </location>
</feature>
<dbReference type="GO" id="GO:0007165">
    <property type="term" value="P:signal transduction"/>
    <property type="evidence" value="ECO:0007669"/>
    <property type="project" value="InterPro"/>
</dbReference>
<dbReference type="Gene3D" id="1.10.1300.10">
    <property type="entry name" value="3'5'-cyclic nucleotide phosphodiesterase, catalytic domain"/>
    <property type="match status" value="1"/>
</dbReference>
<evidence type="ECO:0000256" key="5">
    <source>
        <dbReference type="SAM" id="Phobius"/>
    </source>
</evidence>
<feature type="region of interest" description="Disordered" evidence="4">
    <location>
        <begin position="858"/>
        <end position="887"/>
    </location>
</feature>
<dbReference type="PROSITE" id="PS00126">
    <property type="entry name" value="PDEASE_I_1"/>
    <property type="match status" value="1"/>
</dbReference>
<reference evidence="7" key="1">
    <citation type="submission" date="2014-11" db="EMBL/GenBank/DDBJ databases">
        <title>Molecular phylogeny of cliff fern family Woodsiaceae with morphological implications.</title>
        <authorList>
            <person name="Shao Y.-Z."/>
            <person name="Wei R."/>
            <person name="Zhang X.-C."/>
        </authorList>
    </citation>
    <scope>NUCLEOTIDE SEQUENCE</scope>
</reference>
<keyword evidence="1 3" id="KW-0479">Metal-binding</keyword>
<feature type="transmembrane region" description="Helical" evidence="5">
    <location>
        <begin position="182"/>
        <end position="204"/>
    </location>
</feature>
<dbReference type="InterPro" id="IPR002073">
    <property type="entry name" value="PDEase_catalytic_dom"/>
</dbReference>
<gene>
    <name evidence="7" type="ORF">Cvel_7260.t1.CR1</name>
</gene>
<dbReference type="InterPro" id="IPR023174">
    <property type="entry name" value="PDEase_CS"/>
</dbReference>
<dbReference type="SMART" id="SM00471">
    <property type="entry name" value="HDc"/>
    <property type="match status" value="1"/>
</dbReference>
<evidence type="ECO:0000313" key="7">
    <source>
        <dbReference type="EMBL" id="CUC10198.1"/>
    </source>
</evidence>
<dbReference type="PROSITE" id="PS51845">
    <property type="entry name" value="PDEASE_I_2"/>
    <property type="match status" value="1"/>
</dbReference>
<feature type="compositionally biased region" description="Basic and acidic residues" evidence="4">
    <location>
        <begin position="1112"/>
        <end position="1122"/>
    </location>
</feature>
<feature type="region of interest" description="Disordered" evidence="4">
    <location>
        <begin position="386"/>
        <end position="450"/>
    </location>
</feature>
<evidence type="ECO:0000256" key="4">
    <source>
        <dbReference type="SAM" id="MobiDB-lite"/>
    </source>
</evidence>
<name>A0A0K6S966_9ALVE</name>
<comment type="similarity">
    <text evidence="3">Belongs to the cyclic nucleotide phosphodiesterase family.</text>
</comment>
<feature type="compositionally biased region" description="Basic and acidic residues" evidence="4">
    <location>
        <begin position="1227"/>
        <end position="1251"/>
    </location>
</feature>
<dbReference type="GO" id="GO:0046872">
    <property type="term" value="F:metal ion binding"/>
    <property type="evidence" value="ECO:0007669"/>
    <property type="project" value="UniProtKB-KW"/>
</dbReference>
<evidence type="ECO:0000259" key="6">
    <source>
        <dbReference type="PROSITE" id="PS51845"/>
    </source>
</evidence>
<evidence type="ECO:0000256" key="3">
    <source>
        <dbReference type="RuleBase" id="RU363067"/>
    </source>
</evidence>
<dbReference type="AlphaFoldDB" id="A0A0K6S966"/>
<organism evidence="7">
    <name type="scientific">Chromera velia CCMP2878</name>
    <dbReference type="NCBI Taxonomy" id="1169474"/>
    <lineage>
        <taxon>Eukaryota</taxon>
        <taxon>Sar</taxon>
        <taxon>Alveolata</taxon>
        <taxon>Colpodellida</taxon>
        <taxon>Chromeraceae</taxon>
        <taxon>Chromera</taxon>
    </lineage>
</organism>
<dbReference type="VEuPathDB" id="CryptoDB:Cvel_7260"/>
<dbReference type="GO" id="GO:0004114">
    <property type="term" value="F:3',5'-cyclic-nucleotide phosphodiesterase activity"/>
    <property type="evidence" value="ECO:0007669"/>
    <property type="project" value="InterPro"/>
</dbReference>
<feature type="compositionally biased region" description="Basic and acidic residues" evidence="4">
    <location>
        <begin position="938"/>
        <end position="952"/>
    </location>
</feature>
<keyword evidence="5" id="KW-0472">Membrane</keyword>